<feature type="domain" description="DUF4408" evidence="3">
    <location>
        <begin position="45"/>
        <end position="89"/>
    </location>
</feature>
<accession>A0A804L930</accession>
<sequence length="188" mass="21789">MDPINIGKFQAMKRNRRRQALPSLMISFTVTAFLLGLFLSTLIWPPLCSSIKLLLFVSLPNMAAPLLKPEYLFIVCNLIVVFLVVESKLLGSSSPPDIYEEYMNGNTSLPRRSRSKGHRGSSLEQALVEEEEEKRGRGWEETAIRWENWDDEEEEKCLLDELNKRSEDLIARVTEQWRFEARMLFGHQ</sequence>
<evidence type="ECO:0000259" key="3">
    <source>
        <dbReference type="Pfam" id="PF14364"/>
    </source>
</evidence>
<dbReference type="FunCoup" id="A0A804L930">
    <property type="interactions" value="9"/>
</dbReference>
<name>A0A804L930_MUSAM</name>
<reference evidence="5" key="2">
    <citation type="submission" date="2021-05" db="UniProtKB">
        <authorList>
            <consortium name="EnsemblPlants"/>
        </authorList>
    </citation>
    <scope>IDENTIFICATION</scope>
    <source>
        <strain evidence="5">subsp. malaccensis</strain>
    </source>
</reference>
<evidence type="ECO:0000256" key="2">
    <source>
        <dbReference type="SAM" id="Phobius"/>
    </source>
</evidence>
<evidence type="ECO:0000313" key="5">
    <source>
        <dbReference type="EnsemblPlants" id="Ma11_p17980.1"/>
    </source>
</evidence>
<reference evidence="4" key="1">
    <citation type="submission" date="2021-03" db="EMBL/GenBank/DDBJ databases">
        <authorList>
            <consortium name="Genoscope - CEA"/>
            <person name="William W."/>
        </authorList>
    </citation>
    <scope>NUCLEOTIDE SEQUENCE</scope>
    <source>
        <strain evidence="4">Doubled-haploid Pahang</strain>
    </source>
</reference>
<feature type="transmembrane region" description="Helical" evidence="2">
    <location>
        <begin position="21"/>
        <end position="44"/>
    </location>
</feature>
<keyword evidence="2" id="KW-0812">Transmembrane</keyword>
<feature type="transmembrane region" description="Helical" evidence="2">
    <location>
        <begin position="64"/>
        <end position="85"/>
    </location>
</feature>
<evidence type="ECO:0000313" key="4">
    <source>
        <dbReference type="EMBL" id="CAG1864917.1"/>
    </source>
</evidence>
<dbReference type="OMA" id="WMEAQLL"/>
<dbReference type="Gramene" id="Ma11_t17980.1">
    <property type="protein sequence ID" value="Ma11_p17980.1"/>
    <property type="gene ID" value="Ma11_g17980"/>
</dbReference>
<dbReference type="OrthoDB" id="781735at2759"/>
<gene>
    <name evidence="4" type="ORF">GSMUA_07110.1</name>
</gene>
<dbReference type="PANTHER" id="PTHR35762">
    <property type="entry name" value="TRANSMEMBRANE PROTEIN"/>
    <property type="match status" value="1"/>
</dbReference>
<proteinExistence type="predicted"/>
<dbReference type="InParanoid" id="A0A804L930"/>
<keyword evidence="2" id="KW-1133">Transmembrane helix</keyword>
<dbReference type="Proteomes" id="UP000012960">
    <property type="component" value="Unplaced"/>
</dbReference>
<dbReference type="InterPro" id="IPR025520">
    <property type="entry name" value="DUF4408"/>
</dbReference>
<feature type="region of interest" description="Disordered" evidence="1">
    <location>
        <begin position="109"/>
        <end position="129"/>
    </location>
</feature>
<evidence type="ECO:0000256" key="1">
    <source>
        <dbReference type="SAM" id="MobiDB-lite"/>
    </source>
</evidence>
<keyword evidence="6" id="KW-1185">Reference proteome</keyword>
<evidence type="ECO:0000313" key="6">
    <source>
        <dbReference type="Proteomes" id="UP000012960"/>
    </source>
</evidence>
<dbReference type="Pfam" id="PF14364">
    <property type="entry name" value="DUF4408"/>
    <property type="match status" value="1"/>
</dbReference>
<keyword evidence="2" id="KW-0472">Membrane</keyword>
<organism evidence="5 6">
    <name type="scientific">Musa acuminata subsp. malaccensis</name>
    <name type="common">Wild banana</name>
    <name type="synonym">Musa malaccensis</name>
    <dbReference type="NCBI Taxonomy" id="214687"/>
    <lineage>
        <taxon>Eukaryota</taxon>
        <taxon>Viridiplantae</taxon>
        <taxon>Streptophyta</taxon>
        <taxon>Embryophyta</taxon>
        <taxon>Tracheophyta</taxon>
        <taxon>Spermatophyta</taxon>
        <taxon>Magnoliopsida</taxon>
        <taxon>Liliopsida</taxon>
        <taxon>Zingiberales</taxon>
        <taxon>Musaceae</taxon>
        <taxon>Musa</taxon>
    </lineage>
</organism>
<dbReference type="AlphaFoldDB" id="A0A804L930"/>
<dbReference type="PANTHER" id="PTHR35762:SF2">
    <property type="entry name" value="TRANSMEMBRANE PROTEIN"/>
    <property type="match status" value="1"/>
</dbReference>
<dbReference type="EMBL" id="HG996475">
    <property type="protein sequence ID" value="CAG1864917.1"/>
    <property type="molecule type" value="Genomic_DNA"/>
</dbReference>
<protein>
    <submittedName>
        <fullName evidence="4">(wild Malaysian banana) hypothetical protein</fullName>
    </submittedName>
</protein>
<dbReference type="EnsemblPlants" id="Ma11_t17980.1">
    <property type="protein sequence ID" value="Ma11_p17980.1"/>
    <property type="gene ID" value="Ma11_g17980"/>
</dbReference>